<reference evidence="2" key="1">
    <citation type="submission" date="2017-06" db="EMBL/GenBank/DDBJ databases">
        <authorList>
            <person name="Cremers G."/>
        </authorList>
    </citation>
    <scope>NUCLEOTIDE SEQUENCE [LARGE SCALE GENOMIC DNA]</scope>
</reference>
<gene>
    <name evidence="1" type="ORF">MNV_380001</name>
</gene>
<sequence length="55" mass="5927">MSARQRIVQSTEFLINGPPVLALWPLEIMGIGGRLPQGTGWVKQAGQPIKASTLL</sequence>
<evidence type="ECO:0000313" key="2">
    <source>
        <dbReference type="Proteomes" id="UP000218615"/>
    </source>
</evidence>
<organism evidence="1 2">
    <name type="scientific">Candidatus Methanoperedens nitratireducens</name>
    <dbReference type="NCBI Taxonomy" id="1392998"/>
    <lineage>
        <taxon>Archaea</taxon>
        <taxon>Methanobacteriati</taxon>
        <taxon>Methanobacteriota</taxon>
        <taxon>Stenosarchaea group</taxon>
        <taxon>Methanomicrobia</taxon>
        <taxon>Methanosarcinales</taxon>
        <taxon>ANME-2 cluster</taxon>
        <taxon>Candidatus Methanoperedentaceae</taxon>
        <taxon>Candidatus Methanoperedens</taxon>
    </lineage>
</organism>
<name>A0A284VQD8_9EURY</name>
<protein>
    <submittedName>
        <fullName evidence="1">Uncharacterized protein</fullName>
    </submittedName>
</protein>
<accession>A0A284VQD8</accession>
<dbReference type="Proteomes" id="UP000218615">
    <property type="component" value="Unassembled WGS sequence"/>
</dbReference>
<dbReference type="AlphaFoldDB" id="A0A284VQD8"/>
<evidence type="ECO:0000313" key="1">
    <source>
        <dbReference type="EMBL" id="SNQ61501.1"/>
    </source>
</evidence>
<proteinExistence type="predicted"/>
<keyword evidence="2" id="KW-1185">Reference proteome</keyword>
<dbReference type="EMBL" id="FZMP01000183">
    <property type="protein sequence ID" value="SNQ61501.1"/>
    <property type="molecule type" value="Genomic_DNA"/>
</dbReference>